<dbReference type="AlphaFoldDB" id="A0AAE0BZS1"/>
<keyword evidence="1" id="KW-0812">Transmembrane</keyword>
<protein>
    <submittedName>
        <fullName evidence="2">Uncharacterized protein</fullName>
    </submittedName>
</protein>
<feature type="transmembrane region" description="Helical" evidence="1">
    <location>
        <begin position="28"/>
        <end position="51"/>
    </location>
</feature>
<gene>
    <name evidence="2" type="ORF">CYMTET_44612</name>
</gene>
<name>A0AAE0BZS1_9CHLO</name>
<feature type="transmembrane region" description="Helical" evidence="1">
    <location>
        <begin position="100"/>
        <end position="123"/>
    </location>
</feature>
<feature type="transmembrane region" description="Helical" evidence="1">
    <location>
        <begin position="57"/>
        <end position="79"/>
    </location>
</feature>
<keyword evidence="1" id="KW-1133">Transmembrane helix</keyword>
<comment type="caution">
    <text evidence="2">The sequence shown here is derived from an EMBL/GenBank/DDBJ whole genome shotgun (WGS) entry which is preliminary data.</text>
</comment>
<evidence type="ECO:0000313" key="2">
    <source>
        <dbReference type="EMBL" id="KAK3245791.1"/>
    </source>
</evidence>
<keyword evidence="1" id="KW-0472">Membrane</keyword>
<evidence type="ECO:0000313" key="3">
    <source>
        <dbReference type="Proteomes" id="UP001190700"/>
    </source>
</evidence>
<feature type="transmembrane region" description="Helical" evidence="1">
    <location>
        <begin position="143"/>
        <end position="164"/>
    </location>
</feature>
<reference evidence="2 3" key="1">
    <citation type="journal article" date="2015" name="Genome Biol. Evol.">
        <title>Comparative Genomics of a Bacterivorous Green Alga Reveals Evolutionary Causalities and Consequences of Phago-Mixotrophic Mode of Nutrition.</title>
        <authorList>
            <person name="Burns J.A."/>
            <person name="Paasch A."/>
            <person name="Narechania A."/>
            <person name="Kim E."/>
        </authorList>
    </citation>
    <scope>NUCLEOTIDE SEQUENCE [LARGE SCALE GENOMIC DNA]</scope>
    <source>
        <strain evidence="2 3">PLY_AMNH</strain>
    </source>
</reference>
<dbReference type="Proteomes" id="UP001190700">
    <property type="component" value="Unassembled WGS sequence"/>
</dbReference>
<accession>A0AAE0BZS1</accession>
<organism evidence="2 3">
    <name type="scientific">Cymbomonas tetramitiformis</name>
    <dbReference type="NCBI Taxonomy" id="36881"/>
    <lineage>
        <taxon>Eukaryota</taxon>
        <taxon>Viridiplantae</taxon>
        <taxon>Chlorophyta</taxon>
        <taxon>Pyramimonadophyceae</taxon>
        <taxon>Pyramimonadales</taxon>
        <taxon>Pyramimonadaceae</taxon>
        <taxon>Cymbomonas</taxon>
    </lineage>
</organism>
<proteinExistence type="predicted"/>
<feature type="transmembrane region" description="Helical" evidence="1">
    <location>
        <begin position="223"/>
        <end position="246"/>
    </location>
</feature>
<evidence type="ECO:0000256" key="1">
    <source>
        <dbReference type="SAM" id="Phobius"/>
    </source>
</evidence>
<feature type="transmembrane region" description="Helical" evidence="1">
    <location>
        <begin position="190"/>
        <end position="208"/>
    </location>
</feature>
<sequence>MLTAEQRVSDLEGMPAHSMQNVHDKINLAILTLFCLVYVALVIFSVVISSVESLRYFTVWALICHAINTLIILIFKVTIVSSHLCTRAVAVNNLSKYSHAFLPSLLILSVTVFVSILVMLAFYSTSVLNATDMSAGDIAEAEMYNVFTHVLPVLGSLWTTYAFYPNTQQEFHAQHLSKMNLLSKSCAQKVYTHFLHVFLLLFVYAISFDSTDVYGTPIMETTLIVFVVAFVASVGVGLCVVFYYAYHPTLPLD</sequence>
<dbReference type="EMBL" id="LGRX02030310">
    <property type="protein sequence ID" value="KAK3245791.1"/>
    <property type="molecule type" value="Genomic_DNA"/>
</dbReference>
<keyword evidence="3" id="KW-1185">Reference proteome</keyword>